<name>A0A8D0H7A8_SPHPU</name>
<proteinExistence type="predicted"/>
<keyword evidence="3" id="KW-1185">Reference proteome</keyword>
<sequence>MSQSDSGVDLSSDSQVSSATCSQRSSPDGGLKATPDTGDAAKRARKAVGNGDGALPGPEGAEPKEQRRQLSCPDLPREHPPPGAIGTERSQRAEKAKEPPISGPPIQFGASDKVWTMVSAPRGWELLPSGPPNLQAAPPRSCEPKALPSAPILSGPHILTPEPFGARSTVGSGGRGAHTRPHPGSRTLEPVTDVLSPARSQPLYLQPTLLSGVTLKGQYLEISALQAAELAKLPGTGLLYQAPPPSFIYNSPFCTGQLGPEQPLLQVQQELSAPSDFYPPPMGQSSQSNFLTAPGQQVSSPCPFLGFWHLPLQPDPLRSLLGLSGLGMRGELGPFPDVSLLSQLHTLEMKPFQDYRKLNGLGSAGARAPLGGRPFSGGFNARLKSPGSNYGNIFRTQRFELYQQASQPDVLRWPPRPWERAPPPRDGAAIRRLEPDSRPRLPPPFPP</sequence>
<feature type="compositionally biased region" description="Polar residues" evidence="1">
    <location>
        <begin position="1"/>
        <end position="26"/>
    </location>
</feature>
<dbReference type="PANTHER" id="PTHR14038">
    <property type="entry name" value="BAT2 HLA-B-ASSOCIATED TRANSCRIPT 2"/>
    <property type="match status" value="1"/>
</dbReference>
<feature type="compositionally biased region" description="Basic and acidic residues" evidence="1">
    <location>
        <begin position="89"/>
        <end position="98"/>
    </location>
</feature>
<evidence type="ECO:0000313" key="3">
    <source>
        <dbReference type="Proteomes" id="UP000694392"/>
    </source>
</evidence>
<reference evidence="2" key="2">
    <citation type="submission" date="2025-09" db="UniProtKB">
        <authorList>
            <consortium name="Ensembl"/>
        </authorList>
    </citation>
    <scope>IDENTIFICATION</scope>
</reference>
<evidence type="ECO:0000256" key="1">
    <source>
        <dbReference type="SAM" id="MobiDB-lite"/>
    </source>
</evidence>
<dbReference type="GeneTree" id="ENSGT00950000183161"/>
<dbReference type="GO" id="GO:0030154">
    <property type="term" value="P:cell differentiation"/>
    <property type="evidence" value="ECO:0007669"/>
    <property type="project" value="TreeGrafter"/>
</dbReference>
<feature type="region of interest" description="Disordered" evidence="1">
    <location>
        <begin position="411"/>
        <end position="447"/>
    </location>
</feature>
<dbReference type="AlphaFoldDB" id="A0A8D0H7A8"/>
<dbReference type="Proteomes" id="UP000694392">
    <property type="component" value="Unplaced"/>
</dbReference>
<dbReference type="PANTHER" id="PTHR14038:SF5">
    <property type="entry name" value="PROTEIN PRRC2A"/>
    <property type="match status" value="1"/>
</dbReference>
<dbReference type="InterPro" id="IPR033184">
    <property type="entry name" value="PRRC2"/>
</dbReference>
<dbReference type="Ensembl" id="ENSSPUT00000017445.1">
    <property type="protein sequence ID" value="ENSSPUP00000016373.1"/>
    <property type="gene ID" value="ENSSPUG00000012649.1"/>
</dbReference>
<reference evidence="2" key="1">
    <citation type="submission" date="2025-08" db="UniProtKB">
        <authorList>
            <consortium name="Ensembl"/>
        </authorList>
    </citation>
    <scope>IDENTIFICATION</scope>
</reference>
<feature type="compositionally biased region" description="Basic and acidic residues" evidence="1">
    <location>
        <begin position="417"/>
        <end position="439"/>
    </location>
</feature>
<protein>
    <submittedName>
        <fullName evidence="2">Uncharacterized protein</fullName>
    </submittedName>
</protein>
<organism evidence="2 3">
    <name type="scientific">Sphenodon punctatus</name>
    <name type="common">Tuatara</name>
    <name type="synonym">Hatteria punctata</name>
    <dbReference type="NCBI Taxonomy" id="8508"/>
    <lineage>
        <taxon>Eukaryota</taxon>
        <taxon>Metazoa</taxon>
        <taxon>Chordata</taxon>
        <taxon>Craniata</taxon>
        <taxon>Vertebrata</taxon>
        <taxon>Euteleostomi</taxon>
        <taxon>Lepidosauria</taxon>
        <taxon>Sphenodontia</taxon>
        <taxon>Sphenodontidae</taxon>
        <taxon>Sphenodon</taxon>
    </lineage>
</organism>
<evidence type="ECO:0000313" key="2">
    <source>
        <dbReference type="Ensembl" id="ENSSPUP00000016373.1"/>
    </source>
</evidence>
<accession>A0A8D0H7A8</accession>
<feature type="region of interest" description="Disordered" evidence="1">
    <location>
        <begin position="152"/>
        <end position="189"/>
    </location>
</feature>
<feature type="region of interest" description="Disordered" evidence="1">
    <location>
        <begin position="1"/>
        <end position="109"/>
    </location>
</feature>